<keyword evidence="4" id="KW-0723">Serine/threonine-protein kinase</keyword>
<feature type="region of interest" description="Disordered" evidence="16">
    <location>
        <begin position="1"/>
        <end position="20"/>
    </location>
</feature>
<dbReference type="PROSITE" id="PS50011">
    <property type="entry name" value="PROTEIN_KINASE_DOM"/>
    <property type="match status" value="1"/>
</dbReference>
<dbReference type="PROSITE" id="PS00108">
    <property type="entry name" value="PROTEIN_KINASE_ST"/>
    <property type="match status" value="1"/>
</dbReference>
<dbReference type="InterPro" id="IPR000719">
    <property type="entry name" value="Prot_kinase_dom"/>
</dbReference>
<dbReference type="Gene3D" id="3.30.200.20">
    <property type="entry name" value="Phosphorylase Kinase, domain 1"/>
    <property type="match status" value="1"/>
</dbReference>
<protein>
    <recommendedName>
        <fullName evidence="3">non-specific serine/threonine protein kinase</fullName>
        <ecNumber evidence="3">2.7.11.1</ecNumber>
    </recommendedName>
</protein>
<evidence type="ECO:0000256" key="1">
    <source>
        <dbReference type="ARBA" id="ARBA00001946"/>
    </source>
</evidence>
<accession>A0A1Q9EKB7</accession>
<keyword evidence="9 19" id="KW-0418">Kinase</keyword>
<dbReference type="InterPro" id="IPR008271">
    <property type="entry name" value="Ser/Thr_kinase_AS"/>
</dbReference>
<keyword evidence="6" id="KW-0479">Metal-binding</keyword>
<dbReference type="PANTHER" id="PTHR24349">
    <property type="entry name" value="SERINE/THREONINE-PROTEIN KINASE"/>
    <property type="match status" value="1"/>
</dbReference>
<evidence type="ECO:0000313" key="20">
    <source>
        <dbReference type="Proteomes" id="UP000186817"/>
    </source>
</evidence>
<keyword evidence="11 15" id="KW-0067">ATP-binding</keyword>
<evidence type="ECO:0000256" key="15">
    <source>
        <dbReference type="PROSITE-ProRule" id="PRU10141"/>
    </source>
</evidence>
<dbReference type="CDD" id="cd00051">
    <property type="entry name" value="EFh"/>
    <property type="match status" value="2"/>
</dbReference>
<comment type="similarity">
    <text evidence="12">Belongs to the protein kinase superfamily. Ser/Thr protein kinase family. CDPK subfamily.</text>
</comment>
<dbReference type="InterPro" id="IPR050205">
    <property type="entry name" value="CDPK_Ser/Thr_kinases"/>
</dbReference>
<sequence length="1086" mass="119543">MGCGASAGGGKDSGNGSGKKSTTGFASSSLIVDNQGKITQFYDIDKKKIGEGSYGSVCKARNKATKAMRAIKTINKAALKSPEAFRKEIQIMKILDHPNICKLYESFQDHRNIYLVLELCTGGELFDRIIEYGHLTEKQAALLMQNMFRAIYYMHQSHYTHRDLKPENFIFTTKEAIEKSTLKLIDFGLAREFTAEQVLNTKAGTPYYVAPQVLAGKYDHMADMWSLGVIMYVMLCGYPPFYGDSDQEVLDEVRQGKVKFQPADWKNVSDDAKALIKNLLQMNPKERYTAEQALNDVWIKEKAPKAKDVNLQDGFVDKLRGFLSQNKLKKAALQVIASSLDDKQIQALKETFMSLDENGDGLLTAAELKAGLEKGGVMDIAADLQEIMKSIDADGSGVIDYTEFLAATLDRKHYMEEDACWQAFRVFDRDGNGTISQKELAEVLASDDVQGKFHKDLAELLKQVDTNGDGEIDFQEFMEMMRTMRTTQVPPWRNGPQVRPHLLPVVPASGDALPRSPVLSQRLEPVEETAMLSNVLSTLLPVPSKHSRLPRAHEQDAASVPISPGSVFSSGSNVVSEDEDRERSEVLAFCSSLVRRFGNTTRAFRAMKRAVQVAHGAGPRKASSSQELEPLSKSEFEWCVTSLMRHGNRRLASRLFAALETGNGSIPVSSFSRNMDWVEDLLSLFQVRQSLLDRFGSFAEIEEALRWATYPAMNVETLQSCSNPLQMPPAGSVSRREFVSAVSTLGVTASQAVHLFFLLDHVGKGSIELSQFIHALEEIPSELTWRDLRQRLLLRNGSMAEALRSVTYPDLSESELARYVASCEIPDFQLGEGSSLKGCLRVAAPAISLQDFWQRVASEWPQVLEASAAATATSATATSATAGRRRAEDQKDATAEAALTPLQALQRLEALLAELLPEFQAVPPSTLDSALVLPCLSFEMFDCLAEHVDVSQENALELFRCIASSAAALDRKTGEALELGQLAATSIFVEDFAEQLTMWSAFEPKGSKRVRAADRVRQVVAPVRAAISALKAELTTTAVPAHSEETSEPSLLEPPRSKAAQKPVNLTVGHLACVVKNEGVTITLLS</sequence>
<dbReference type="InterPro" id="IPR002048">
    <property type="entry name" value="EF_hand_dom"/>
</dbReference>
<dbReference type="InterPro" id="IPR011009">
    <property type="entry name" value="Kinase-like_dom_sf"/>
</dbReference>
<comment type="caution">
    <text evidence="19">The sequence shown here is derived from an EMBL/GenBank/DDBJ whole genome shotgun (WGS) entry which is preliminary data.</text>
</comment>
<evidence type="ECO:0000256" key="12">
    <source>
        <dbReference type="ARBA" id="ARBA00024334"/>
    </source>
</evidence>
<evidence type="ECO:0000256" key="10">
    <source>
        <dbReference type="ARBA" id="ARBA00022837"/>
    </source>
</evidence>
<evidence type="ECO:0000256" key="6">
    <source>
        <dbReference type="ARBA" id="ARBA00022723"/>
    </source>
</evidence>
<dbReference type="EMBL" id="LSRX01000131">
    <property type="protein sequence ID" value="OLQ07791.1"/>
    <property type="molecule type" value="Genomic_DNA"/>
</dbReference>
<name>A0A1Q9EKB7_SYMMI</name>
<dbReference type="SMART" id="SM00220">
    <property type="entry name" value="S_TKc"/>
    <property type="match status" value="1"/>
</dbReference>
<evidence type="ECO:0000256" key="14">
    <source>
        <dbReference type="ARBA" id="ARBA00048679"/>
    </source>
</evidence>
<feature type="domain" description="EF-hand" evidence="18">
    <location>
        <begin position="343"/>
        <end position="378"/>
    </location>
</feature>
<proteinExistence type="inferred from homology"/>
<feature type="domain" description="Protein kinase" evidence="17">
    <location>
        <begin position="43"/>
        <end position="299"/>
    </location>
</feature>
<gene>
    <name evidence="19" type="primary">CPK2</name>
    <name evidence="19" type="ORF">AK812_SmicGene8710</name>
</gene>
<dbReference type="EC" id="2.7.11.1" evidence="3"/>
<evidence type="ECO:0000256" key="7">
    <source>
        <dbReference type="ARBA" id="ARBA00022737"/>
    </source>
</evidence>
<dbReference type="InterPro" id="IPR011992">
    <property type="entry name" value="EF-hand-dom_pair"/>
</dbReference>
<dbReference type="Gene3D" id="1.10.238.10">
    <property type="entry name" value="EF-hand"/>
    <property type="match status" value="2"/>
</dbReference>
<evidence type="ECO:0000256" key="8">
    <source>
        <dbReference type="ARBA" id="ARBA00022741"/>
    </source>
</evidence>
<feature type="domain" description="EF-hand" evidence="18">
    <location>
        <begin position="415"/>
        <end position="450"/>
    </location>
</feature>
<evidence type="ECO:0000256" key="9">
    <source>
        <dbReference type="ARBA" id="ARBA00022777"/>
    </source>
</evidence>
<dbReference type="OrthoDB" id="40902at2759"/>
<dbReference type="AlphaFoldDB" id="A0A1Q9EKB7"/>
<comment type="subunit">
    <text evidence="2">Monomer.</text>
</comment>
<evidence type="ECO:0000256" key="16">
    <source>
        <dbReference type="SAM" id="MobiDB-lite"/>
    </source>
</evidence>
<feature type="region of interest" description="Disordered" evidence="16">
    <location>
        <begin position="1038"/>
        <end position="1059"/>
    </location>
</feature>
<dbReference type="Proteomes" id="UP000186817">
    <property type="component" value="Unassembled WGS sequence"/>
</dbReference>
<reference evidence="19 20" key="1">
    <citation type="submission" date="2016-02" db="EMBL/GenBank/DDBJ databases">
        <title>Genome analysis of coral dinoflagellate symbionts highlights evolutionary adaptations to a symbiotic lifestyle.</title>
        <authorList>
            <person name="Aranda M."/>
            <person name="Li Y."/>
            <person name="Liew Y.J."/>
            <person name="Baumgarten S."/>
            <person name="Simakov O."/>
            <person name="Wilson M."/>
            <person name="Piel J."/>
            <person name="Ashoor H."/>
            <person name="Bougouffa S."/>
            <person name="Bajic V.B."/>
            <person name="Ryu T."/>
            <person name="Ravasi T."/>
            <person name="Bayer T."/>
            <person name="Micklem G."/>
            <person name="Kim H."/>
            <person name="Bhak J."/>
            <person name="Lajeunesse T.C."/>
            <person name="Voolstra C.R."/>
        </authorList>
    </citation>
    <scope>NUCLEOTIDE SEQUENCE [LARGE SCALE GENOMIC DNA]</scope>
    <source>
        <strain evidence="19 20">CCMP2467</strain>
    </source>
</reference>
<feature type="domain" description="EF-hand" evidence="18">
    <location>
        <begin position="452"/>
        <end position="487"/>
    </location>
</feature>
<feature type="compositionally biased region" description="Gly residues" evidence="16">
    <location>
        <begin position="1"/>
        <end position="17"/>
    </location>
</feature>
<dbReference type="FunFam" id="1.10.238.10:FF:000003">
    <property type="entry name" value="Calmodulin A"/>
    <property type="match status" value="1"/>
</dbReference>
<dbReference type="Pfam" id="PF00069">
    <property type="entry name" value="Pkinase"/>
    <property type="match status" value="1"/>
</dbReference>
<comment type="cofactor">
    <cofactor evidence="1">
        <name>Mg(2+)</name>
        <dbReference type="ChEBI" id="CHEBI:18420"/>
    </cofactor>
</comment>
<feature type="domain" description="EF-hand" evidence="18">
    <location>
        <begin position="379"/>
        <end position="414"/>
    </location>
</feature>
<feature type="binding site" evidence="15">
    <location>
        <position position="80"/>
    </location>
    <ligand>
        <name>ATP</name>
        <dbReference type="ChEBI" id="CHEBI:30616"/>
    </ligand>
</feature>
<keyword evidence="5" id="KW-0808">Transferase</keyword>
<evidence type="ECO:0000256" key="13">
    <source>
        <dbReference type="ARBA" id="ARBA00047899"/>
    </source>
</evidence>
<dbReference type="Pfam" id="PF13499">
    <property type="entry name" value="EF-hand_7"/>
    <property type="match status" value="2"/>
</dbReference>
<dbReference type="PROSITE" id="PS00107">
    <property type="entry name" value="PROTEIN_KINASE_ATP"/>
    <property type="match status" value="1"/>
</dbReference>
<keyword evidence="20" id="KW-1185">Reference proteome</keyword>
<keyword evidence="7" id="KW-0677">Repeat</keyword>
<evidence type="ECO:0000256" key="2">
    <source>
        <dbReference type="ARBA" id="ARBA00011245"/>
    </source>
</evidence>
<comment type="catalytic activity">
    <reaction evidence="14">
        <text>L-seryl-[protein] + ATP = O-phospho-L-seryl-[protein] + ADP + H(+)</text>
        <dbReference type="Rhea" id="RHEA:17989"/>
        <dbReference type="Rhea" id="RHEA-COMP:9863"/>
        <dbReference type="Rhea" id="RHEA-COMP:11604"/>
        <dbReference type="ChEBI" id="CHEBI:15378"/>
        <dbReference type="ChEBI" id="CHEBI:29999"/>
        <dbReference type="ChEBI" id="CHEBI:30616"/>
        <dbReference type="ChEBI" id="CHEBI:83421"/>
        <dbReference type="ChEBI" id="CHEBI:456216"/>
        <dbReference type="EC" id="2.7.11.1"/>
    </reaction>
</comment>
<comment type="catalytic activity">
    <reaction evidence="13">
        <text>L-threonyl-[protein] + ATP = O-phospho-L-threonyl-[protein] + ADP + H(+)</text>
        <dbReference type="Rhea" id="RHEA:46608"/>
        <dbReference type="Rhea" id="RHEA-COMP:11060"/>
        <dbReference type="Rhea" id="RHEA-COMP:11605"/>
        <dbReference type="ChEBI" id="CHEBI:15378"/>
        <dbReference type="ChEBI" id="CHEBI:30013"/>
        <dbReference type="ChEBI" id="CHEBI:30616"/>
        <dbReference type="ChEBI" id="CHEBI:61977"/>
        <dbReference type="ChEBI" id="CHEBI:456216"/>
        <dbReference type="EC" id="2.7.11.1"/>
    </reaction>
</comment>
<dbReference type="Gene3D" id="1.10.510.10">
    <property type="entry name" value="Transferase(Phosphotransferase) domain 1"/>
    <property type="match status" value="1"/>
</dbReference>
<dbReference type="FunFam" id="1.10.510.10:FF:000571">
    <property type="entry name" value="Maternal embryonic leucine zipper kinase"/>
    <property type="match status" value="1"/>
</dbReference>
<evidence type="ECO:0000259" key="17">
    <source>
        <dbReference type="PROSITE" id="PS50011"/>
    </source>
</evidence>
<dbReference type="InterPro" id="IPR017441">
    <property type="entry name" value="Protein_kinase_ATP_BS"/>
</dbReference>
<dbReference type="GO" id="GO:0005509">
    <property type="term" value="F:calcium ion binding"/>
    <property type="evidence" value="ECO:0007669"/>
    <property type="project" value="InterPro"/>
</dbReference>
<dbReference type="GO" id="GO:0004674">
    <property type="term" value="F:protein serine/threonine kinase activity"/>
    <property type="evidence" value="ECO:0007669"/>
    <property type="project" value="UniProtKB-KW"/>
</dbReference>
<evidence type="ECO:0000256" key="4">
    <source>
        <dbReference type="ARBA" id="ARBA00022527"/>
    </source>
</evidence>
<dbReference type="PROSITE" id="PS00018">
    <property type="entry name" value="EF_HAND_1"/>
    <property type="match status" value="4"/>
</dbReference>
<evidence type="ECO:0000256" key="11">
    <source>
        <dbReference type="ARBA" id="ARBA00022840"/>
    </source>
</evidence>
<dbReference type="CDD" id="cd05117">
    <property type="entry name" value="STKc_CAMK"/>
    <property type="match status" value="1"/>
</dbReference>
<dbReference type="FunFam" id="3.30.200.20:FF:000315">
    <property type="entry name" value="Calcium-dependent protein kinase 3"/>
    <property type="match status" value="1"/>
</dbReference>
<evidence type="ECO:0000256" key="5">
    <source>
        <dbReference type="ARBA" id="ARBA00022679"/>
    </source>
</evidence>
<evidence type="ECO:0000259" key="18">
    <source>
        <dbReference type="PROSITE" id="PS50222"/>
    </source>
</evidence>
<dbReference type="SUPFAM" id="SSF56112">
    <property type="entry name" value="Protein kinase-like (PK-like)"/>
    <property type="match status" value="1"/>
</dbReference>
<dbReference type="SUPFAM" id="SSF47473">
    <property type="entry name" value="EF-hand"/>
    <property type="match status" value="1"/>
</dbReference>
<dbReference type="SMART" id="SM00054">
    <property type="entry name" value="EFh"/>
    <property type="match status" value="5"/>
</dbReference>
<evidence type="ECO:0000256" key="3">
    <source>
        <dbReference type="ARBA" id="ARBA00012513"/>
    </source>
</evidence>
<keyword evidence="10" id="KW-0106">Calcium</keyword>
<evidence type="ECO:0000313" key="19">
    <source>
        <dbReference type="EMBL" id="OLQ07791.1"/>
    </source>
</evidence>
<keyword evidence="8 15" id="KW-0547">Nucleotide-binding</keyword>
<dbReference type="GO" id="GO:0005524">
    <property type="term" value="F:ATP binding"/>
    <property type="evidence" value="ECO:0007669"/>
    <property type="project" value="UniProtKB-UniRule"/>
</dbReference>
<organism evidence="19 20">
    <name type="scientific">Symbiodinium microadriaticum</name>
    <name type="common">Dinoflagellate</name>
    <name type="synonym">Zooxanthella microadriatica</name>
    <dbReference type="NCBI Taxonomy" id="2951"/>
    <lineage>
        <taxon>Eukaryota</taxon>
        <taxon>Sar</taxon>
        <taxon>Alveolata</taxon>
        <taxon>Dinophyceae</taxon>
        <taxon>Suessiales</taxon>
        <taxon>Symbiodiniaceae</taxon>
        <taxon>Symbiodinium</taxon>
    </lineage>
</organism>
<dbReference type="PROSITE" id="PS50222">
    <property type="entry name" value="EF_HAND_2"/>
    <property type="match status" value="4"/>
</dbReference>
<dbReference type="InterPro" id="IPR018247">
    <property type="entry name" value="EF_Hand_1_Ca_BS"/>
</dbReference>